<dbReference type="InterPro" id="IPR036388">
    <property type="entry name" value="WH-like_DNA-bd_sf"/>
</dbReference>
<name>A0AAF0D395_ODILC</name>
<dbReference type="EMBL" id="CP091871">
    <property type="protein sequence ID" value="WEU40861.1"/>
    <property type="molecule type" value="Genomic_DNA"/>
</dbReference>
<evidence type="ECO:0000313" key="2">
    <source>
        <dbReference type="Proteomes" id="UP000186851"/>
    </source>
</evidence>
<dbReference type="KEGG" id="oyw:OdinLCB4_002805"/>
<evidence type="ECO:0000313" key="1">
    <source>
        <dbReference type="EMBL" id="WEU40861.1"/>
    </source>
</evidence>
<dbReference type="Gene3D" id="3.40.50.10770">
    <property type="entry name" value="Hypothetical protein VC1899 like domain (Restriction endonuclease-like)"/>
    <property type="match status" value="1"/>
</dbReference>
<protein>
    <submittedName>
        <fullName evidence="1">Uncharacterized protein</fullName>
    </submittedName>
</protein>
<reference evidence="1" key="2">
    <citation type="journal article" date="2022" name="Nat. Microbiol.">
        <title>A closed Candidatus Odinarchaeum chromosome exposes Asgard archaeal viruses.</title>
        <authorList>
            <person name="Tamarit D."/>
            <person name="Caceres E.F."/>
            <person name="Krupovic M."/>
            <person name="Nijland R."/>
            <person name="Eme L."/>
            <person name="Robinson N.P."/>
            <person name="Ettema T.J.G."/>
        </authorList>
    </citation>
    <scope>NUCLEOTIDE SEQUENCE</scope>
    <source>
        <strain evidence="1">LCB_4</strain>
    </source>
</reference>
<dbReference type="Proteomes" id="UP000186851">
    <property type="component" value="Chromosome"/>
</dbReference>
<dbReference type="Gene3D" id="1.10.10.10">
    <property type="entry name" value="Winged helix-like DNA-binding domain superfamily/Winged helix DNA-binding domain"/>
    <property type="match status" value="1"/>
</dbReference>
<gene>
    <name evidence="1" type="ORF">OdinLCB4_002805</name>
</gene>
<proteinExistence type="predicted"/>
<dbReference type="SUPFAM" id="SSF46785">
    <property type="entry name" value="Winged helix' DNA-binding domain"/>
    <property type="match status" value="1"/>
</dbReference>
<sequence>MSAVELIERAIGGVESRRILLEELLEGEKTGLQLRYALAKSFGVGLDEVSDARLYHNISQLEEAGLIRCRREWKDKFAEIIPQMIQPVRDYLGIKAPVMYIGALEDDPYVIRRVRQVIFDNSRVKPASYLFLGSESVKGKVSGLTDDVQIMVLPDRIINYSFDGVYEAVRVEVEKYLRKHEIVFDVTCGSRFTAMAFYGLAHEYGCKCFYIMDDNRLIWIK</sequence>
<dbReference type="InterPro" id="IPR036390">
    <property type="entry name" value="WH_DNA-bd_sf"/>
</dbReference>
<dbReference type="AlphaFoldDB" id="A0AAF0D395"/>
<reference evidence="1" key="1">
    <citation type="journal article" date="2017" name="Nature">
        <title>Asgard archaea illuminate the origin of eukaryotic cellular complexity.</title>
        <authorList>
            <person name="Zaremba-Niedzwiedzka K."/>
            <person name="Caceres E.F."/>
            <person name="Saw J.H."/>
            <person name="Backstrom D."/>
            <person name="Juzokaite L."/>
            <person name="Vancaester E."/>
            <person name="Seitz K.W."/>
            <person name="Anantharaman K."/>
            <person name="Starnawski P."/>
            <person name="Kjeldsen K.U."/>
            <person name="Scott M.B."/>
            <person name="Nunoura T."/>
            <person name="Banfield J.F."/>
            <person name="Schramm A."/>
            <person name="Baker B.J."/>
            <person name="Spang A."/>
            <person name="Ettema T.J.G."/>
        </authorList>
    </citation>
    <scope>NUCLEOTIDE SEQUENCE</scope>
    <source>
        <strain evidence="1">LCB_4</strain>
    </source>
</reference>
<dbReference type="InterPro" id="IPR011335">
    <property type="entry name" value="Restrct_endonuc-II-like"/>
</dbReference>
<dbReference type="SUPFAM" id="SSF52980">
    <property type="entry name" value="Restriction endonuclease-like"/>
    <property type="match status" value="1"/>
</dbReference>
<organism evidence="1 2">
    <name type="scientific">Odinarchaeota yellowstonii (strain LCB_4)</name>
    <dbReference type="NCBI Taxonomy" id="1841599"/>
    <lineage>
        <taxon>Archaea</taxon>
        <taxon>Promethearchaeati</taxon>
        <taxon>Candidatus Odinarchaeota</taxon>
        <taxon>Candidatus Odinarchaeia</taxon>
        <taxon>Candidatus Odinarchaeales</taxon>
        <taxon>Candidatus Odinarchaeaceae</taxon>
        <taxon>Candidatus Odinarchaeum</taxon>
    </lineage>
</organism>
<accession>A0AAF0D395</accession>